<comment type="caution">
    <text evidence="1">The sequence shown here is derived from an EMBL/GenBank/DDBJ whole genome shotgun (WGS) entry which is preliminary data.</text>
</comment>
<dbReference type="RefSeq" id="WP_289608112.1">
    <property type="nucleotide sequence ID" value="NZ_JAUDCG010000038.1"/>
</dbReference>
<dbReference type="Proteomes" id="UP001529340">
    <property type="component" value="Unassembled WGS sequence"/>
</dbReference>
<reference evidence="1 2" key="3">
    <citation type="submission" date="2023-06" db="EMBL/GenBank/DDBJ databases">
        <authorList>
            <person name="Zeman M."/>
            <person name="Kubasova T."/>
            <person name="Jahodarova E."/>
            <person name="Nykrynova M."/>
            <person name="Rychlik I."/>
        </authorList>
    </citation>
    <scope>NUCLEOTIDE SEQUENCE [LARGE SCALE GENOMIC DNA]</scope>
    <source>
        <strain evidence="1 2">ET39</strain>
    </source>
</reference>
<gene>
    <name evidence="1" type="ORF">QUV96_08455</name>
</gene>
<accession>A0ABT7UDG4</accession>
<evidence type="ECO:0000313" key="2">
    <source>
        <dbReference type="Proteomes" id="UP001529340"/>
    </source>
</evidence>
<reference evidence="2" key="1">
    <citation type="submission" date="2023-06" db="EMBL/GenBank/DDBJ databases">
        <title>Identification and characterization of horizontal gene transfer across gut microbiota members of farm animals based on homology search.</title>
        <authorList>
            <person name="Zeman M."/>
            <person name="Kubasova T."/>
            <person name="Jahodarova E."/>
            <person name="Nykrynova M."/>
            <person name="Rychlik I."/>
        </authorList>
    </citation>
    <scope>NUCLEOTIDE SEQUENCE [LARGE SCALE GENOMIC DNA]</scope>
    <source>
        <strain evidence="2">ET39</strain>
    </source>
</reference>
<reference evidence="1 2" key="2">
    <citation type="submission" date="2023-06" db="EMBL/GenBank/DDBJ databases">
        <title>Identification and characterization of horizontal gene transfer across gut microbiota members of farm animals based on homology search.</title>
        <authorList>
            <person name="Schwarzerova J."/>
            <person name="Nykrynova M."/>
            <person name="Jureckova K."/>
            <person name="Cejkova D."/>
            <person name="Rychlik I."/>
        </authorList>
    </citation>
    <scope>NUCLEOTIDE SEQUENCE [LARGE SCALE GENOMIC DNA]</scope>
    <source>
        <strain evidence="1 2">ET39</strain>
    </source>
</reference>
<proteinExistence type="predicted"/>
<protein>
    <submittedName>
        <fullName evidence="1">Uncharacterized protein</fullName>
    </submittedName>
</protein>
<dbReference type="EMBL" id="JAUDCG010000038">
    <property type="protein sequence ID" value="MDM8157667.1"/>
    <property type="molecule type" value="Genomic_DNA"/>
</dbReference>
<sequence>MKKERVERLFAWLIHQVDNKYHEEVNMAMDCFLEETYTQEELERFLEYVLDRVKEGAYDAAFDHVQRELTHG</sequence>
<organism evidence="1 2">
    <name type="scientific">Amedibacillus dolichus</name>
    <dbReference type="NCBI Taxonomy" id="31971"/>
    <lineage>
        <taxon>Bacteria</taxon>
        <taxon>Bacillati</taxon>
        <taxon>Bacillota</taxon>
        <taxon>Erysipelotrichia</taxon>
        <taxon>Erysipelotrichales</taxon>
        <taxon>Erysipelotrichaceae</taxon>
        <taxon>Amedibacillus</taxon>
    </lineage>
</organism>
<name>A0ABT7UDG4_9FIRM</name>
<keyword evidence="2" id="KW-1185">Reference proteome</keyword>
<evidence type="ECO:0000313" key="1">
    <source>
        <dbReference type="EMBL" id="MDM8157667.1"/>
    </source>
</evidence>